<dbReference type="OrthoDB" id="2500872at2759"/>
<reference evidence="5 6" key="1">
    <citation type="submission" date="2017-11" db="EMBL/GenBank/DDBJ databases">
        <title>De novo assembly and phasing of dikaryotic genomes from two isolates of Puccinia coronata f. sp. avenae, the causal agent of oat crown rust.</title>
        <authorList>
            <person name="Miller M.E."/>
            <person name="Zhang Y."/>
            <person name="Omidvar V."/>
            <person name="Sperschneider J."/>
            <person name="Schwessinger B."/>
            <person name="Raley C."/>
            <person name="Palmer J.M."/>
            <person name="Garnica D."/>
            <person name="Upadhyaya N."/>
            <person name="Rathjen J."/>
            <person name="Taylor J.M."/>
            <person name="Park R.F."/>
            <person name="Dodds P.N."/>
            <person name="Hirsch C.D."/>
            <person name="Kianian S.F."/>
            <person name="Figueroa M."/>
        </authorList>
    </citation>
    <scope>NUCLEOTIDE SEQUENCE [LARGE SCALE GENOMIC DNA]</scope>
    <source>
        <strain evidence="3">12NC29</strain>
        <strain evidence="4">12SD80</strain>
    </source>
</reference>
<evidence type="ECO:0000256" key="1">
    <source>
        <dbReference type="SAM" id="MobiDB-lite"/>
    </source>
</evidence>
<dbReference type="Proteomes" id="UP000235392">
    <property type="component" value="Unassembled WGS sequence"/>
</dbReference>
<feature type="compositionally biased region" description="Basic residues" evidence="1">
    <location>
        <begin position="115"/>
        <end position="126"/>
    </location>
</feature>
<name>A0A2N5SA12_9BASI</name>
<dbReference type="EMBL" id="PGCJ01001075">
    <property type="protein sequence ID" value="PLW10083.1"/>
    <property type="molecule type" value="Genomic_DNA"/>
</dbReference>
<dbReference type="STRING" id="200324.A0A2N5SA12"/>
<feature type="chain" id="PRO_5015083510" description="Hydrophobin" evidence="2">
    <location>
        <begin position="22"/>
        <end position="344"/>
    </location>
</feature>
<sequence>MPFSIQHKAAAALSLVLAVSSAPLNDRHKIDLLQRGLGLGWLCHFDGPAAPAVDVNLDLPLMLGGLCAKVNYDYDGCDSFKPLDKTSGENGNPVGSLSAPQEYDDSLDASENQSKPKHAKHHKKPKHSGDGSDSPLGAQSFNDADADVPSGPSSDDTTDAEASSPKSSHKKPKKHHGKDKDGSTGALSFNEASDNDEPQKNYPSTSSAFGAEDGGDSDQCNSNEYYSSQVGKCVDKSFFSAANDDSTCKNGELDAVLKLCLDVSLLGLEPIHAEATVLPSGPAPNGEDGCPAGQQLSSLLNVCVDQKFFSKALGDNQCAHGWKLDLVLGTCLDLLGCQNEGADN</sequence>
<feature type="compositionally biased region" description="Basic residues" evidence="1">
    <location>
        <begin position="167"/>
        <end position="177"/>
    </location>
</feature>
<evidence type="ECO:0000256" key="2">
    <source>
        <dbReference type="SAM" id="SignalP"/>
    </source>
</evidence>
<dbReference type="EMBL" id="PGCI01000831">
    <property type="protein sequence ID" value="PLW14116.1"/>
    <property type="molecule type" value="Genomic_DNA"/>
</dbReference>
<feature type="region of interest" description="Disordered" evidence="1">
    <location>
        <begin position="85"/>
        <end position="221"/>
    </location>
</feature>
<comment type="caution">
    <text evidence="3">The sequence shown here is derived from an EMBL/GenBank/DDBJ whole genome shotgun (WGS) entry which is preliminary data.</text>
</comment>
<keyword evidence="5" id="KW-1185">Reference proteome</keyword>
<evidence type="ECO:0000313" key="5">
    <source>
        <dbReference type="Proteomes" id="UP000235388"/>
    </source>
</evidence>
<keyword evidence="2" id="KW-0732">Signal</keyword>
<organism evidence="3 5">
    <name type="scientific">Puccinia coronata f. sp. avenae</name>
    <dbReference type="NCBI Taxonomy" id="200324"/>
    <lineage>
        <taxon>Eukaryota</taxon>
        <taxon>Fungi</taxon>
        <taxon>Dikarya</taxon>
        <taxon>Basidiomycota</taxon>
        <taxon>Pucciniomycotina</taxon>
        <taxon>Pucciniomycetes</taxon>
        <taxon>Pucciniales</taxon>
        <taxon>Pucciniaceae</taxon>
        <taxon>Puccinia</taxon>
    </lineage>
</organism>
<evidence type="ECO:0008006" key="7">
    <source>
        <dbReference type="Google" id="ProtNLM"/>
    </source>
</evidence>
<dbReference type="Proteomes" id="UP000235388">
    <property type="component" value="Unassembled WGS sequence"/>
</dbReference>
<protein>
    <recommendedName>
        <fullName evidence="7">Hydrophobin</fullName>
    </recommendedName>
</protein>
<evidence type="ECO:0000313" key="4">
    <source>
        <dbReference type="EMBL" id="PLW14116.1"/>
    </source>
</evidence>
<accession>A0A2N5SA12</accession>
<evidence type="ECO:0000313" key="3">
    <source>
        <dbReference type="EMBL" id="PLW10083.1"/>
    </source>
</evidence>
<feature type="compositionally biased region" description="Polar residues" evidence="1">
    <location>
        <begin position="88"/>
        <end position="99"/>
    </location>
</feature>
<feature type="signal peptide" evidence="2">
    <location>
        <begin position="1"/>
        <end position="21"/>
    </location>
</feature>
<gene>
    <name evidence="3" type="ORF">PCANC_22477</name>
    <name evidence="4" type="ORF">PCASD_21998</name>
</gene>
<proteinExistence type="predicted"/>
<evidence type="ECO:0000313" key="6">
    <source>
        <dbReference type="Proteomes" id="UP000235392"/>
    </source>
</evidence>
<dbReference type="AlphaFoldDB" id="A0A2N5SA12"/>